<evidence type="ECO:0008006" key="9">
    <source>
        <dbReference type="Google" id="ProtNLM"/>
    </source>
</evidence>
<keyword evidence="8" id="KW-1185">Reference proteome</keyword>
<keyword evidence="3" id="KW-0862">Zinc</keyword>
<dbReference type="InterPro" id="IPR046341">
    <property type="entry name" value="SET_dom_sf"/>
</dbReference>
<comment type="caution">
    <text evidence="7">The sequence shown here is derived from an EMBL/GenBank/DDBJ whole genome shotgun (WGS) entry which is preliminary data.</text>
</comment>
<evidence type="ECO:0000256" key="3">
    <source>
        <dbReference type="ARBA" id="ARBA00022833"/>
    </source>
</evidence>
<dbReference type="PANTHER" id="PTHR12197:SF251">
    <property type="entry name" value="EG:BACR7C10.4 PROTEIN"/>
    <property type="match status" value="1"/>
</dbReference>
<reference evidence="7" key="1">
    <citation type="journal article" date="2021" name="Nat. Commun.">
        <title>Genetic determinants of endophytism in the Arabidopsis root mycobiome.</title>
        <authorList>
            <person name="Mesny F."/>
            <person name="Miyauchi S."/>
            <person name="Thiergart T."/>
            <person name="Pickel B."/>
            <person name="Atanasova L."/>
            <person name="Karlsson M."/>
            <person name="Huettel B."/>
            <person name="Barry K.W."/>
            <person name="Haridas S."/>
            <person name="Chen C."/>
            <person name="Bauer D."/>
            <person name="Andreopoulos W."/>
            <person name="Pangilinan J."/>
            <person name="LaButti K."/>
            <person name="Riley R."/>
            <person name="Lipzen A."/>
            <person name="Clum A."/>
            <person name="Drula E."/>
            <person name="Henrissat B."/>
            <person name="Kohler A."/>
            <person name="Grigoriev I.V."/>
            <person name="Martin F.M."/>
            <person name="Hacquard S."/>
        </authorList>
    </citation>
    <scope>NUCLEOTIDE SEQUENCE</scope>
    <source>
        <strain evidence="7">MPI-CAGE-CH-0243</strain>
    </source>
</reference>
<organism evidence="7 8">
    <name type="scientific">Dendryphion nanum</name>
    <dbReference type="NCBI Taxonomy" id="256645"/>
    <lineage>
        <taxon>Eukaryota</taxon>
        <taxon>Fungi</taxon>
        <taxon>Dikarya</taxon>
        <taxon>Ascomycota</taxon>
        <taxon>Pezizomycotina</taxon>
        <taxon>Dothideomycetes</taxon>
        <taxon>Pleosporomycetidae</taxon>
        <taxon>Pleosporales</taxon>
        <taxon>Torulaceae</taxon>
        <taxon>Dendryphion</taxon>
    </lineage>
</organism>
<gene>
    <name evidence="7" type="ORF">B0J11DRAFT_462829</name>
</gene>
<name>A0A9P9DRH3_9PLEO</name>
<evidence type="ECO:0000256" key="1">
    <source>
        <dbReference type="ARBA" id="ARBA00022723"/>
    </source>
</evidence>
<feature type="domain" description="SET" evidence="5">
    <location>
        <begin position="4"/>
        <end position="258"/>
    </location>
</feature>
<dbReference type="InterPro" id="IPR050869">
    <property type="entry name" value="H3K4_H4K5_MeTrfase"/>
</dbReference>
<accession>A0A9P9DRH3</accession>
<dbReference type="AlphaFoldDB" id="A0A9P9DRH3"/>
<dbReference type="Pfam" id="PF01753">
    <property type="entry name" value="zf-MYND"/>
    <property type="match status" value="1"/>
</dbReference>
<dbReference type="PROSITE" id="PS50865">
    <property type="entry name" value="ZF_MYND_2"/>
    <property type="match status" value="1"/>
</dbReference>
<dbReference type="OrthoDB" id="5945798at2759"/>
<dbReference type="PROSITE" id="PS50280">
    <property type="entry name" value="SET"/>
    <property type="match status" value="1"/>
</dbReference>
<dbReference type="EMBL" id="JAGMWT010000008">
    <property type="protein sequence ID" value="KAH7123742.1"/>
    <property type="molecule type" value="Genomic_DNA"/>
</dbReference>
<dbReference type="SUPFAM" id="SSF82199">
    <property type="entry name" value="SET domain"/>
    <property type="match status" value="1"/>
</dbReference>
<evidence type="ECO:0000313" key="7">
    <source>
        <dbReference type="EMBL" id="KAH7123742.1"/>
    </source>
</evidence>
<dbReference type="Gene3D" id="1.10.220.160">
    <property type="match status" value="1"/>
</dbReference>
<sequence>MLSVSSSVYRSHSKSCIGYGLFSNRSVSSGEEITSVKRPLSVSLDPPRLDDTCANCFVWTGGANGIGSRSYVDKTITVSSCGGCKRVKYCSRVCQKSSWTSPNPGHKHICKVVAPLFGKELPKAVLATMELLIRRQRKLISDDDWTALCQLESHIDDFKQTGQYEGIDLMAMGAGQFSGTSTVFNRDFVASMYGRILTNCLTLITPTLDPLGIIIDPLLCQINHSCDPNAYLMLEGPTVSLRTLRPIEKDEEIYISYIDTTIPFTRRLSELKSRWFFTCKCSKCENGPTLQEDGWAMLPSDLKAREKKMADQVIEKDPDLVNDIANYVGDSEDDRRVAALQGKVFAAYEEEQRETDTKIAIGKIEKAMRLCGQSGLWPAYRQPYAALRDDLIVNLLTAGNYATAWSHSAKRYRYILPKLYPERSHPVRVVQTWQMAMLATYMASEQMAVMPEADMSLIALMLVVEVREMCRASHGEDSAFAKSVRAKWSEMAEEMDRTLGKDAQRIIAEALPRQRDFLKQMGDWVQY</sequence>
<evidence type="ECO:0000256" key="2">
    <source>
        <dbReference type="ARBA" id="ARBA00022771"/>
    </source>
</evidence>
<keyword evidence="1" id="KW-0479">Metal-binding</keyword>
<dbReference type="GO" id="GO:0008270">
    <property type="term" value="F:zinc ion binding"/>
    <property type="evidence" value="ECO:0007669"/>
    <property type="project" value="UniProtKB-KW"/>
</dbReference>
<evidence type="ECO:0000259" key="6">
    <source>
        <dbReference type="PROSITE" id="PS50865"/>
    </source>
</evidence>
<keyword evidence="2 4" id="KW-0863">Zinc-finger</keyword>
<dbReference type="Proteomes" id="UP000700596">
    <property type="component" value="Unassembled WGS sequence"/>
</dbReference>
<dbReference type="PANTHER" id="PTHR12197">
    <property type="entry name" value="HISTONE-LYSINE N-METHYLTRANSFERASE SMYD"/>
    <property type="match status" value="1"/>
</dbReference>
<feature type="domain" description="MYND-type" evidence="6">
    <location>
        <begin position="53"/>
        <end position="110"/>
    </location>
</feature>
<protein>
    <recommendedName>
        <fullName evidence="9">Suppressor of anucleate metulae protein B</fullName>
    </recommendedName>
</protein>
<proteinExistence type="predicted"/>
<dbReference type="InterPro" id="IPR001214">
    <property type="entry name" value="SET_dom"/>
</dbReference>
<dbReference type="Gene3D" id="6.10.140.2220">
    <property type="match status" value="1"/>
</dbReference>
<dbReference type="SMART" id="SM00317">
    <property type="entry name" value="SET"/>
    <property type="match status" value="1"/>
</dbReference>
<dbReference type="InterPro" id="IPR002893">
    <property type="entry name" value="Znf_MYND"/>
</dbReference>
<dbReference type="Pfam" id="PF00856">
    <property type="entry name" value="SET"/>
    <property type="match status" value="1"/>
</dbReference>
<dbReference type="Gene3D" id="2.170.270.10">
    <property type="entry name" value="SET domain"/>
    <property type="match status" value="1"/>
</dbReference>
<evidence type="ECO:0000259" key="5">
    <source>
        <dbReference type="PROSITE" id="PS50280"/>
    </source>
</evidence>
<evidence type="ECO:0000256" key="4">
    <source>
        <dbReference type="PROSITE-ProRule" id="PRU00134"/>
    </source>
</evidence>
<dbReference type="GO" id="GO:0005634">
    <property type="term" value="C:nucleus"/>
    <property type="evidence" value="ECO:0007669"/>
    <property type="project" value="TreeGrafter"/>
</dbReference>
<evidence type="ECO:0000313" key="8">
    <source>
        <dbReference type="Proteomes" id="UP000700596"/>
    </source>
</evidence>